<proteinExistence type="inferred from homology"/>
<dbReference type="AlphaFoldDB" id="A0AA35WW87"/>
<dbReference type="InterPro" id="IPR011042">
    <property type="entry name" value="6-blade_b-propeller_TolB-like"/>
</dbReference>
<comment type="caution">
    <text evidence="6">The sequence shown here is derived from an EMBL/GenBank/DDBJ whole genome shotgun (WGS) entry which is preliminary data.</text>
</comment>
<comment type="similarity">
    <text evidence="2">Belongs to the TolB family.</text>
</comment>
<evidence type="ECO:0000259" key="5">
    <source>
        <dbReference type="Pfam" id="PF13485"/>
    </source>
</evidence>
<dbReference type="Pfam" id="PF01103">
    <property type="entry name" value="Omp85"/>
    <property type="match status" value="1"/>
</dbReference>
<dbReference type="Proteomes" id="UP001174909">
    <property type="component" value="Unassembled WGS sequence"/>
</dbReference>
<evidence type="ECO:0000256" key="2">
    <source>
        <dbReference type="ARBA" id="ARBA00009820"/>
    </source>
</evidence>
<dbReference type="PANTHER" id="PTHR36842">
    <property type="entry name" value="PROTEIN TOLB HOMOLOG"/>
    <property type="match status" value="1"/>
</dbReference>
<evidence type="ECO:0000259" key="4">
    <source>
        <dbReference type="Pfam" id="PF01103"/>
    </source>
</evidence>
<feature type="domain" description="Bacterial surface antigen (D15)" evidence="4">
    <location>
        <begin position="911"/>
        <end position="1199"/>
    </location>
</feature>
<accession>A0AA35WW87</accession>
<reference evidence="6" key="1">
    <citation type="submission" date="2023-03" db="EMBL/GenBank/DDBJ databases">
        <authorList>
            <person name="Steffen K."/>
            <person name="Cardenas P."/>
        </authorList>
    </citation>
    <scope>NUCLEOTIDE SEQUENCE</scope>
</reference>
<dbReference type="PANTHER" id="PTHR36842:SF1">
    <property type="entry name" value="PROTEIN TOLB"/>
    <property type="match status" value="1"/>
</dbReference>
<dbReference type="InterPro" id="IPR011659">
    <property type="entry name" value="WD40"/>
</dbReference>
<evidence type="ECO:0000256" key="1">
    <source>
        <dbReference type="ARBA" id="ARBA00004370"/>
    </source>
</evidence>
<evidence type="ECO:0000313" key="7">
    <source>
        <dbReference type="Proteomes" id="UP001174909"/>
    </source>
</evidence>
<feature type="domain" description="Peptidase MA-like" evidence="5">
    <location>
        <begin position="329"/>
        <end position="530"/>
    </location>
</feature>
<keyword evidence="3" id="KW-0472">Membrane</keyword>
<comment type="subcellular location">
    <subcellularLocation>
        <location evidence="1">Membrane</location>
    </subcellularLocation>
</comment>
<dbReference type="Gene3D" id="2.40.160.50">
    <property type="entry name" value="membrane protein fhac: a member of the omp85/tpsb transporter family"/>
    <property type="match status" value="1"/>
</dbReference>
<dbReference type="SUPFAM" id="SSF69304">
    <property type="entry name" value="Tricorn protease N-terminal domain"/>
    <property type="match status" value="1"/>
</dbReference>
<evidence type="ECO:0000313" key="6">
    <source>
        <dbReference type="EMBL" id="CAI8028945.1"/>
    </source>
</evidence>
<sequence length="1199" mass="136348">MLLCLGVYWGCASSVTRVPIKIQVESTIDVTKYSGFAVLPFIQAKASGRQRIASSDETGEEIASLMRIGLGRNQNLDIVSTQDTLRLFTDETADEDLLADVSELVRIGEYFEVDAVIVGSYDFFAVSQPRRHYGERYSRTLQRYVTDYQDYLEKTYLLSLRVVIASVDTEEIIQDDTSYAASRCPKKFSTTSDFGVHPTSFTALRTRRKVFDEMMKTDHGLKMQRKSAKTRRHDENSENGRFLSRSLVVSFPRPLVFSLSLLLVFSLSLFLSVGSGWAQGFGKNKVTDQDFAWLIHRTEHFDIHYYPGEEQLVSNMADIVEEAYEKHSEDFEHELKDQTPLILYQSHKDFQETNITLAELHEGVGGFAELFKRRMVIPFTGSMSAFREVIFHELVHIFQYDIIYQKPAGRFYSGEFLYSPPIWFMEGTADYFGNDNDAVGEMVLRDASIANQVVPLTRLQDFRILGSQVFLGYKIGQSAIAYFVETYGRDKVGQVMQELRHIRTKDLSQAFQNVIGVDLEQFDKEWRLTVQKKYWPMIGHKDMPDSIAKNLTEKSRYSHNVKPIWSPSGDLIAYITGNDGFGEIVLASAKDGSRLERISKDFFGSKYEEIRSDGSGLAWSPDGDRIAFIAKYRESEYLLEVNIISKRLERRIKLDLDAAGSPSYDGSGERIAFSALSGGQTDLFIINLATEELIRLTNDSFDDGNPSWHPTKEEIAYASERGGKYKLIIIDVNSRTSRQLPHGEHNAVGPRWAPGGEELLFCADIGGVYDLCTVRSDGTDLTRLTNIITGCFNPSFSPDRKHILFGAYQSGKQDVYVMEVEKARNEKIEISPSELEPVVVQPAERKQRRIGHRKYGTKIGLDAIFTNFSLGADGLLRNSTELVASDMMGNHRLGLSVQNQSGFLAPDFIAQYGSLARRADFGVSLFNFHEYHLLGTTRNRRRVSQRLTGVASSVMYPFNRYRRMELQLLTYSTPYAFRFETEREDNRGLLMLGTLSLVSDTTRWQIFGPQSGTRYNLTLEKSYRATGSDLELTNLVFDLRRYFKLGRRSTFATRLLLGGSFARDKSLFYLGGIDTLRGYNYEELIGTRMGLLNFEIRIPFIDELRFGWPFSWAIGGIRGIIFADFGTTWSEEEFNSKNPYRLLRRDGNRLRLDDARGSIGLGLRLQLGFFSLDFDVARRTDLASIDPETTFHFGLGQAF</sequence>
<evidence type="ECO:0000256" key="3">
    <source>
        <dbReference type="ARBA" id="ARBA00023136"/>
    </source>
</evidence>
<dbReference type="GO" id="GO:0006508">
    <property type="term" value="P:proteolysis"/>
    <property type="evidence" value="ECO:0007669"/>
    <property type="project" value="InterPro"/>
</dbReference>
<dbReference type="Pfam" id="PF07676">
    <property type="entry name" value="PD40"/>
    <property type="match status" value="2"/>
</dbReference>
<dbReference type="Gene3D" id="2.120.10.30">
    <property type="entry name" value="TolB, C-terminal domain"/>
    <property type="match status" value="1"/>
</dbReference>
<protein>
    <submittedName>
        <fullName evidence="6">Tol-Pal system protein TolB</fullName>
    </submittedName>
</protein>
<organism evidence="6 7">
    <name type="scientific">Geodia barretti</name>
    <name type="common">Barrett's horny sponge</name>
    <dbReference type="NCBI Taxonomy" id="519541"/>
    <lineage>
        <taxon>Eukaryota</taxon>
        <taxon>Metazoa</taxon>
        <taxon>Porifera</taxon>
        <taxon>Demospongiae</taxon>
        <taxon>Heteroscleromorpha</taxon>
        <taxon>Tetractinellida</taxon>
        <taxon>Astrophorina</taxon>
        <taxon>Geodiidae</taxon>
        <taxon>Geodia</taxon>
    </lineage>
</organism>
<dbReference type="EMBL" id="CASHTH010002370">
    <property type="protein sequence ID" value="CAI8028945.1"/>
    <property type="molecule type" value="Genomic_DNA"/>
</dbReference>
<gene>
    <name evidence="6" type="ORF">GBAR_LOCUS16461</name>
</gene>
<dbReference type="GO" id="GO:0019867">
    <property type="term" value="C:outer membrane"/>
    <property type="evidence" value="ECO:0007669"/>
    <property type="project" value="InterPro"/>
</dbReference>
<name>A0AA35WW87_GEOBA</name>
<dbReference type="Pfam" id="PF13485">
    <property type="entry name" value="Peptidase_MA_2"/>
    <property type="match status" value="1"/>
</dbReference>
<keyword evidence="7" id="KW-1185">Reference proteome</keyword>
<dbReference type="InterPro" id="IPR039568">
    <property type="entry name" value="Peptidase_MA-like_dom"/>
</dbReference>
<dbReference type="InterPro" id="IPR000184">
    <property type="entry name" value="Bac_surfAg_D15"/>
</dbReference>